<name>A0A6A5UGH7_9PLEO</name>
<sequence>MPPTTYAVDQVPNTYLSLPVSLVRVVCHTMGPVVPGGQLSQNHWSIYLVTQGGSVRINMTLQTPDSNDDTGVLQISFLPYELSTSATAYWDFQAAQNATVWHFTNNITAKRRQRYRMAENGVGCRYWIHVVILDWQAAGLIGPKTTSNTELGLVIQYNWSRNQTPVYLAMKQGTFF</sequence>
<gene>
    <name evidence="2" type="ORF">CC80DRAFT_487324</name>
</gene>
<dbReference type="Proteomes" id="UP000800035">
    <property type="component" value="Unassembled WGS sequence"/>
</dbReference>
<organism evidence="2 3">
    <name type="scientific">Byssothecium circinans</name>
    <dbReference type="NCBI Taxonomy" id="147558"/>
    <lineage>
        <taxon>Eukaryota</taxon>
        <taxon>Fungi</taxon>
        <taxon>Dikarya</taxon>
        <taxon>Ascomycota</taxon>
        <taxon>Pezizomycotina</taxon>
        <taxon>Dothideomycetes</taxon>
        <taxon>Pleosporomycetidae</taxon>
        <taxon>Pleosporales</taxon>
        <taxon>Massarineae</taxon>
        <taxon>Massarinaceae</taxon>
        <taxon>Byssothecium</taxon>
    </lineage>
</organism>
<evidence type="ECO:0000313" key="3">
    <source>
        <dbReference type="Proteomes" id="UP000800035"/>
    </source>
</evidence>
<accession>A0A6A5UGH7</accession>
<protein>
    <recommendedName>
        <fullName evidence="1">DUF7770 domain-containing protein</fullName>
    </recommendedName>
</protein>
<dbReference type="OrthoDB" id="3739692at2759"/>
<keyword evidence="3" id="KW-1185">Reference proteome</keyword>
<dbReference type="EMBL" id="ML976978">
    <property type="protein sequence ID" value="KAF1962872.1"/>
    <property type="molecule type" value="Genomic_DNA"/>
</dbReference>
<feature type="domain" description="DUF7770" evidence="1">
    <location>
        <begin position="23"/>
        <end position="176"/>
    </location>
</feature>
<dbReference type="AlphaFoldDB" id="A0A6A5UGH7"/>
<evidence type="ECO:0000259" key="1">
    <source>
        <dbReference type="Pfam" id="PF24968"/>
    </source>
</evidence>
<proteinExistence type="predicted"/>
<dbReference type="Pfam" id="PF24968">
    <property type="entry name" value="DUF7770"/>
    <property type="match status" value="1"/>
</dbReference>
<dbReference type="InterPro" id="IPR056672">
    <property type="entry name" value="DUF7770"/>
</dbReference>
<reference evidence="2" key="1">
    <citation type="journal article" date="2020" name="Stud. Mycol.">
        <title>101 Dothideomycetes genomes: a test case for predicting lifestyles and emergence of pathogens.</title>
        <authorList>
            <person name="Haridas S."/>
            <person name="Albert R."/>
            <person name="Binder M."/>
            <person name="Bloem J."/>
            <person name="Labutti K."/>
            <person name="Salamov A."/>
            <person name="Andreopoulos B."/>
            <person name="Baker S."/>
            <person name="Barry K."/>
            <person name="Bills G."/>
            <person name="Bluhm B."/>
            <person name="Cannon C."/>
            <person name="Castanera R."/>
            <person name="Culley D."/>
            <person name="Daum C."/>
            <person name="Ezra D."/>
            <person name="Gonzalez J."/>
            <person name="Henrissat B."/>
            <person name="Kuo A."/>
            <person name="Liang C."/>
            <person name="Lipzen A."/>
            <person name="Lutzoni F."/>
            <person name="Magnuson J."/>
            <person name="Mondo S."/>
            <person name="Nolan M."/>
            <person name="Ohm R."/>
            <person name="Pangilinan J."/>
            <person name="Park H.-J."/>
            <person name="Ramirez L."/>
            <person name="Alfaro M."/>
            <person name="Sun H."/>
            <person name="Tritt A."/>
            <person name="Yoshinaga Y."/>
            <person name="Zwiers L.-H."/>
            <person name="Turgeon B."/>
            <person name="Goodwin S."/>
            <person name="Spatafora J."/>
            <person name="Crous P."/>
            <person name="Grigoriev I."/>
        </authorList>
    </citation>
    <scope>NUCLEOTIDE SEQUENCE</scope>
    <source>
        <strain evidence="2">CBS 675.92</strain>
    </source>
</reference>
<evidence type="ECO:0000313" key="2">
    <source>
        <dbReference type="EMBL" id="KAF1962872.1"/>
    </source>
</evidence>